<comment type="similarity">
    <text evidence="2 7">Belongs to the ExbD/TolR family.</text>
</comment>
<dbReference type="PANTHER" id="PTHR30558">
    <property type="entry name" value="EXBD MEMBRANE COMPONENT OF PMF-DRIVEN MACROMOLECULE IMPORT SYSTEM"/>
    <property type="match status" value="1"/>
</dbReference>
<proteinExistence type="inferred from homology"/>
<dbReference type="GO" id="GO:0015031">
    <property type="term" value="P:protein transport"/>
    <property type="evidence" value="ECO:0007669"/>
    <property type="project" value="UniProtKB-KW"/>
</dbReference>
<organism evidence="9 10">
    <name type="scientific">Halopseudomonas aestusnigri</name>
    <dbReference type="NCBI Taxonomy" id="857252"/>
    <lineage>
        <taxon>Bacteria</taxon>
        <taxon>Pseudomonadati</taxon>
        <taxon>Pseudomonadota</taxon>
        <taxon>Gammaproteobacteria</taxon>
        <taxon>Pseudomonadales</taxon>
        <taxon>Pseudomonadaceae</taxon>
        <taxon>Halopseudomonas</taxon>
    </lineage>
</organism>
<comment type="subcellular location">
    <subcellularLocation>
        <location evidence="1">Cell membrane</location>
        <topology evidence="1">Single-pass membrane protein</topology>
    </subcellularLocation>
    <subcellularLocation>
        <location evidence="7">Cell membrane</location>
        <topology evidence="7">Single-pass type II membrane protein</topology>
    </subcellularLocation>
</comment>
<feature type="transmembrane region" description="Helical" evidence="8">
    <location>
        <begin position="12"/>
        <end position="31"/>
    </location>
</feature>
<evidence type="ECO:0000256" key="6">
    <source>
        <dbReference type="ARBA" id="ARBA00023136"/>
    </source>
</evidence>
<evidence type="ECO:0000256" key="1">
    <source>
        <dbReference type="ARBA" id="ARBA00004162"/>
    </source>
</evidence>
<dbReference type="Gene3D" id="3.30.420.270">
    <property type="match status" value="1"/>
</dbReference>
<keyword evidence="7" id="KW-0813">Transport</keyword>
<keyword evidence="5 8" id="KW-1133">Transmembrane helix</keyword>
<keyword evidence="4 7" id="KW-0812">Transmembrane</keyword>
<keyword evidence="10" id="KW-1185">Reference proteome</keyword>
<dbReference type="PANTHER" id="PTHR30558:SF3">
    <property type="entry name" value="BIOPOLYMER TRANSPORT PROTEIN EXBD-RELATED"/>
    <property type="match status" value="1"/>
</dbReference>
<dbReference type="EMBL" id="FNVE01000010">
    <property type="protein sequence ID" value="SEG58449.1"/>
    <property type="molecule type" value="Genomic_DNA"/>
</dbReference>
<reference evidence="9 10" key="1">
    <citation type="submission" date="2016-10" db="EMBL/GenBank/DDBJ databases">
        <authorList>
            <person name="Varghese N."/>
            <person name="Submissions S."/>
        </authorList>
    </citation>
    <scope>NUCLEOTIDE SEQUENCE [LARGE SCALE GENOMIC DNA]</scope>
    <source>
        <strain evidence="9 10">CECT 8317</strain>
    </source>
</reference>
<evidence type="ECO:0000256" key="4">
    <source>
        <dbReference type="ARBA" id="ARBA00022692"/>
    </source>
</evidence>
<evidence type="ECO:0000313" key="10">
    <source>
        <dbReference type="Proteomes" id="UP000243518"/>
    </source>
</evidence>
<dbReference type="RefSeq" id="WP_088276463.1">
    <property type="nucleotide sequence ID" value="NZ_AP027273.1"/>
</dbReference>
<dbReference type="GO" id="GO:0022857">
    <property type="term" value="F:transmembrane transporter activity"/>
    <property type="evidence" value="ECO:0007669"/>
    <property type="project" value="InterPro"/>
</dbReference>
<evidence type="ECO:0000256" key="3">
    <source>
        <dbReference type="ARBA" id="ARBA00022475"/>
    </source>
</evidence>
<comment type="caution">
    <text evidence="9">The sequence shown here is derived from an EMBL/GenBank/DDBJ whole genome shotgun (WGS) entry which is preliminary data.</text>
</comment>
<dbReference type="AlphaFoldDB" id="A0AAQ1G905"/>
<name>A0AAQ1G905_9GAMM</name>
<accession>A0AAQ1G905</accession>
<keyword evidence="6 8" id="KW-0472">Membrane</keyword>
<gene>
    <name evidence="9" type="ORF">SAMN05216586_110118</name>
</gene>
<keyword evidence="3" id="KW-1003">Cell membrane</keyword>
<evidence type="ECO:0000256" key="8">
    <source>
        <dbReference type="SAM" id="Phobius"/>
    </source>
</evidence>
<evidence type="ECO:0000256" key="5">
    <source>
        <dbReference type="ARBA" id="ARBA00022989"/>
    </source>
</evidence>
<dbReference type="GO" id="GO:0005886">
    <property type="term" value="C:plasma membrane"/>
    <property type="evidence" value="ECO:0007669"/>
    <property type="project" value="UniProtKB-SubCell"/>
</dbReference>
<protein>
    <submittedName>
        <fullName evidence="9">Biopolymer transport protein ExbD</fullName>
    </submittedName>
</protein>
<keyword evidence="7" id="KW-0653">Protein transport</keyword>
<dbReference type="Proteomes" id="UP000243518">
    <property type="component" value="Unassembled WGS sequence"/>
</dbReference>
<dbReference type="Pfam" id="PF02472">
    <property type="entry name" value="ExbD"/>
    <property type="match status" value="1"/>
</dbReference>
<evidence type="ECO:0000256" key="7">
    <source>
        <dbReference type="RuleBase" id="RU003879"/>
    </source>
</evidence>
<dbReference type="InterPro" id="IPR003400">
    <property type="entry name" value="ExbD"/>
</dbReference>
<evidence type="ECO:0000313" key="9">
    <source>
        <dbReference type="EMBL" id="SEG58449.1"/>
    </source>
</evidence>
<sequence length="144" mass="15954">MNFRRQKIEEVSVNLTPLIDVVFLLLIFFMVSTTFTRETQLKLDLPEAVSGERVEDRTVKQLELTINAAGEMALNERTLISSDLKTLMAALQKESAGDSQIPLVISADAQTPHQYVITAMDAAGQLGFNRLRLTTSEAEADAQQ</sequence>
<evidence type="ECO:0000256" key="2">
    <source>
        <dbReference type="ARBA" id="ARBA00005811"/>
    </source>
</evidence>